<keyword evidence="2" id="KW-1185">Reference proteome</keyword>
<evidence type="ECO:0000313" key="2">
    <source>
        <dbReference type="Proteomes" id="UP001164539"/>
    </source>
</evidence>
<comment type="caution">
    <text evidence="1">The sequence shown here is derived from an EMBL/GenBank/DDBJ whole genome shotgun (WGS) entry which is preliminary data.</text>
</comment>
<protein>
    <submittedName>
        <fullName evidence="1">Sugar transport protein</fullName>
    </submittedName>
</protein>
<dbReference type="Proteomes" id="UP001164539">
    <property type="component" value="Chromosome 6"/>
</dbReference>
<keyword evidence="1" id="KW-0813">Transport</keyword>
<accession>A0ACC1Y1T3</accession>
<proteinExistence type="predicted"/>
<evidence type="ECO:0000313" key="1">
    <source>
        <dbReference type="EMBL" id="KAJ4716894.1"/>
    </source>
</evidence>
<dbReference type="EMBL" id="CM051399">
    <property type="protein sequence ID" value="KAJ4716894.1"/>
    <property type="molecule type" value="Genomic_DNA"/>
</dbReference>
<gene>
    <name evidence="1" type="ORF">OWV82_011844</name>
</gene>
<keyword evidence="1" id="KW-0762">Sugar transport</keyword>
<reference evidence="1 2" key="1">
    <citation type="journal article" date="2023" name="Science">
        <title>Complex scaffold remodeling in plant triterpene biosynthesis.</title>
        <authorList>
            <person name="De La Pena R."/>
            <person name="Hodgson H."/>
            <person name="Liu J.C."/>
            <person name="Stephenson M.J."/>
            <person name="Martin A.C."/>
            <person name="Owen C."/>
            <person name="Harkess A."/>
            <person name="Leebens-Mack J."/>
            <person name="Jimenez L.E."/>
            <person name="Osbourn A."/>
            <person name="Sattely E.S."/>
        </authorList>
    </citation>
    <scope>NUCLEOTIDE SEQUENCE [LARGE SCALE GENOMIC DNA]</scope>
    <source>
        <strain evidence="2">cv. JPN11</strain>
        <tissue evidence="1">Leaf</tissue>
    </source>
</reference>
<sequence>MGAGKLIVIYDDGDDTISEGKLTAPVVIICIAVASAGFMFGYNMGVFGGITAMEPFLRAFFPKVLDNVMRPKQKQDQFCTFVSSELASYTCSLYAAGMISALIAGLLTSSAGRKGALIIGGMLYLIGTCLQTIAVNLYILTLGRLIAGFGIGFTNQAAPIYLCEMAPATWRGAIGTGFQFFGALGVHIANLVTFFLMPHTDKSWRIAIALSAFPATIMTVIAFFIPDTPSSLIQRGKLQEALKSLNQVRTTGTNNANELRYLIKYYEAVRAASEKSYQILWERRYRPYLVMAIAIPSFHQLTGINLYGGLGFIIFSSLRTSFSLTYLIAFTVSTAIVLSLLVATILIDKTGRRFLLLQGSCQIFICHVVFAILMVNERDSAQYLSKGAAIVGLLLTVLVGSAFAWSWGTMLWILPTEILPLEVRSSGLGLCIAFNFMFQIITTQTSSPMLCHFKFGVFLYYAVWVMIMTIFVVLFLPETKRIPLELMDKIWHTHWYWHRFVDETMLESQVNELSSS</sequence>
<organism evidence="1 2">
    <name type="scientific">Melia azedarach</name>
    <name type="common">Chinaberry tree</name>
    <dbReference type="NCBI Taxonomy" id="155640"/>
    <lineage>
        <taxon>Eukaryota</taxon>
        <taxon>Viridiplantae</taxon>
        <taxon>Streptophyta</taxon>
        <taxon>Embryophyta</taxon>
        <taxon>Tracheophyta</taxon>
        <taxon>Spermatophyta</taxon>
        <taxon>Magnoliopsida</taxon>
        <taxon>eudicotyledons</taxon>
        <taxon>Gunneridae</taxon>
        <taxon>Pentapetalae</taxon>
        <taxon>rosids</taxon>
        <taxon>malvids</taxon>
        <taxon>Sapindales</taxon>
        <taxon>Meliaceae</taxon>
        <taxon>Melia</taxon>
    </lineage>
</organism>
<name>A0ACC1Y1T3_MELAZ</name>